<dbReference type="EMBL" id="CAXLJM020000054">
    <property type="protein sequence ID" value="CAL8117517.1"/>
    <property type="molecule type" value="Genomic_DNA"/>
</dbReference>
<keyword evidence="3" id="KW-1185">Reference proteome</keyword>
<reference evidence="2 3" key="1">
    <citation type="submission" date="2024-08" db="EMBL/GenBank/DDBJ databases">
        <authorList>
            <person name="Cucini C."/>
            <person name="Frati F."/>
        </authorList>
    </citation>
    <scope>NUCLEOTIDE SEQUENCE [LARGE SCALE GENOMIC DNA]</scope>
</reference>
<comment type="caution">
    <text evidence="2">The sequence shown here is derived from an EMBL/GenBank/DDBJ whole genome shotgun (WGS) entry which is preliminary data.</text>
</comment>
<name>A0ABP1R1J6_9HEXA</name>
<dbReference type="Proteomes" id="UP001642540">
    <property type="component" value="Unassembled WGS sequence"/>
</dbReference>
<evidence type="ECO:0000313" key="2">
    <source>
        <dbReference type="EMBL" id="CAL8117517.1"/>
    </source>
</evidence>
<feature type="region of interest" description="Disordered" evidence="1">
    <location>
        <begin position="1"/>
        <end position="34"/>
    </location>
</feature>
<evidence type="ECO:0000256" key="1">
    <source>
        <dbReference type="SAM" id="MobiDB-lite"/>
    </source>
</evidence>
<proteinExistence type="predicted"/>
<sequence length="389" mass="45000">MESEIESNEERCQPDPSTVMGQLDGDEEEQSTSNLPFPASNIWVVLPLLIEAAPTNVLVKFRTVSPSYRDELDHRIQSHPLNVHLAIENIEGINTPNLLTIFPTDAALQMHIQDLLAHPRNPFIGRKLELGWPELLPLGANQGEIQQLLKRFFANLRKVLIRFGDQIDSAVFNIRLPSRRRVLGMRIYTQTCYDPLLSFLTELCNLKKLTVRGSYLARTEHVQGFYSWNQLPRLEQLETVELCMVDVESANAILGFCCVPTKIKRLSIENRHDGLNFRTIRTFVNLEILKICVLYGNLSILRSLEQSLPIRELHIKYVSLEQWEVFPFTYPTIRFNSLWYDENYVLLYLFRAFPSLQTIYFNTTKYKVLLGMPSSVILKNFVCFELCDD</sequence>
<gene>
    <name evidence="2" type="ORF">ODALV1_LOCUS17731</name>
</gene>
<accession>A0ABP1R1J6</accession>
<evidence type="ECO:0000313" key="3">
    <source>
        <dbReference type="Proteomes" id="UP001642540"/>
    </source>
</evidence>
<protein>
    <submittedName>
        <fullName evidence="2">Uncharacterized protein</fullName>
    </submittedName>
</protein>
<organism evidence="2 3">
    <name type="scientific">Orchesella dallaii</name>
    <dbReference type="NCBI Taxonomy" id="48710"/>
    <lineage>
        <taxon>Eukaryota</taxon>
        <taxon>Metazoa</taxon>
        <taxon>Ecdysozoa</taxon>
        <taxon>Arthropoda</taxon>
        <taxon>Hexapoda</taxon>
        <taxon>Collembola</taxon>
        <taxon>Entomobryomorpha</taxon>
        <taxon>Entomobryoidea</taxon>
        <taxon>Orchesellidae</taxon>
        <taxon>Orchesellinae</taxon>
        <taxon>Orchesella</taxon>
    </lineage>
</organism>